<dbReference type="Pfam" id="PF00009">
    <property type="entry name" value="GTP_EFTU"/>
    <property type="match status" value="1"/>
</dbReference>
<evidence type="ECO:0000256" key="3">
    <source>
        <dbReference type="ARBA" id="ARBA00022768"/>
    </source>
</evidence>
<organism evidence="9 10">
    <name type="scientific">Desulfonauticus submarinus</name>
    <dbReference type="NCBI Taxonomy" id="206665"/>
    <lineage>
        <taxon>Bacteria</taxon>
        <taxon>Pseudomonadati</taxon>
        <taxon>Thermodesulfobacteriota</taxon>
        <taxon>Desulfovibrionia</taxon>
        <taxon>Desulfovibrionales</taxon>
        <taxon>Desulfonauticaceae</taxon>
        <taxon>Desulfonauticus</taxon>
    </lineage>
</organism>
<dbReference type="InterPro" id="IPR005225">
    <property type="entry name" value="Small_GTP-bd"/>
</dbReference>
<evidence type="ECO:0000256" key="4">
    <source>
        <dbReference type="ARBA" id="ARBA00022917"/>
    </source>
</evidence>
<evidence type="ECO:0000313" key="9">
    <source>
        <dbReference type="EMBL" id="SDN47983.1"/>
    </source>
</evidence>
<keyword evidence="2" id="KW-0547">Nucleotide-binding</keyword>
<dbReference type="InterPro" id="IPR027417">
    <property type="entry name" value="P-loop_NTPase"/>
</dbReference>
<dbReference type="PROSITE" id="PS00301">
    <property type="entry name" value="G_TR_1"/>
    <property type="match status" value="1"/>
</dbReference>
<dbReference type="InterPro" id="IPR035647">
    <property type="entry name" value="EFG_III/V"/>
</dbReference>
<dbReference type="Proteomes" id="UP000199602">
    <property type="component" value="Unassembled WGS sequence"/>
</dbReference>
<dbReference type="SUPFAM" id="SSF52540">
    <property type="entry name" value="P-loop containing nucleoside triphosphate hydrolases"/>
    <property type="match status" value="1"/>
</dbReference>
<dbReference type="InterPro" id="IPR041095">
    <property type="entry name" value="EFG_II"/>
</dbReference>
<dbReference type="InterPro" id="IPR004161">
    <property type="entry name" value="EFTu-like_2"/>
</dbReference>
<dbReference type="AlphaFoldDB" id="A0A1H0BR05"/>
<dbReference type="EMBL" id="FNIN01000002">
    <property type="protein sequence ID" value="SDN47983.1"/>
    <property type="molecule type" value="Genomic_DNA"/>
</dbReference>
<dbReference type="Pfam" id="PF14492">
    <property type="entry name" value="EFG_III"/>
    <property type="match status" value="1"/>
</dbReference>
<dbReference type="FunFam" id="3.30.70.870:FF:000001">
    <property type="entry name" value="Elongation factor G"/>
    <property type="match status" value="1"/>
</dbReference>
<dbReference type="InterPro" id="IPR004540">
    <property type="entry name" value="Transl_elong_EFG/EF2"/>
</dbReference>
<dbReference type="CDD" id="cd01886">
    <property type="entry name" value="EF-G"/>
    <property type="match status" value="1"/>
</dbReference>
<dbReference type="InterPro" id="IPR009022">
    <property type="entry name" value="EFG_III"/>
</dbReference>
<dbReference type="Pfam" id="PF03764">
    <property type="entry name" value="EFG_IV"/>
    <property type="match status" value="1"/>
</dbReference>
<evidence type="ECO:0000256" key="1">
    <source>
        <dbReference type="ARBA" id="ARBA00005870"/>
    </source>
</evidence>
<dbReference type="Pfam" id="PF03144">
    <property type="entry name" value="GTP_EFTU_D2"/>
    <property type="match status" value="1"/>
</dbReference>
<dbReference type="Gene3D" id="2.40.30.10">
    <property type="entry name" value="Translation factors"/>
    <property type="match status" value="1"/>
</dbReference>
<dbReference type="GO" id="GO:0003924">
    <property type="term" value="F:GTPase activity"/>
    <property type="evidence" value="ECO:0007669"/>
    <property type="project" value="InterPro"/>
</dbReference>
<dbReference type="SUPFAM" id="SSF54980">
    <property type="entry name" value="EF-G C-terminal domain-like"/>
    <property type="match status" value="2"/>
</dbReference>
<dbReference type="InterPro" id="IPR009000">
    <property type="entry name" value="Transl_B-barrel_sf"/>
</dbReference>
<dbReference type="NCBIfam" id="TIGR00484">
    <property type="entry name" value="EF-G"/>
    <property type="match status" value="1"/>
</dbReference>
<dbReference type="NCBIfam" id="TIGR00231">
    <property type="entry name" value="small_GTP"/>
    <property type="match status" value="1"/>
</dbReference>
<dbReference type="PANTHER" id="PTHR43261">
    <property type="entry name" value="TRANSLATION ELONGATION FACTOR G-RELATED"/>
    <property type="match status" value="1"/>
</dbReference>
<evidence type="ECO:0000256" key="5">
    <source>
        <dbReference type="ARBA" id="ARBA00023134"/>
    </source>
</evidence>
<dbReference type="PRINTS" id="PR00315">
    <property type="entry name" value="ELONGATNFCT"/>
</dbReference>
<reference evidence="9 10" key="1">
    <citation type="submission" date="2016-10" db="EMBL/GenBank/DDBJ databases">
        <authorList>
            <person name="de Groot N.N."/>
        </authorList>
    </citation>
    <scope>NUCLEOTIDE SEQUENCE [LARGE SCALE GENOMIC DNA]</scope>
    <source>
        <strain evidence="9 10">DSM 15269</strain>
    </source>
</reference>
<dbReference type="SUPFAM" id="SSF50447">
    <property type="entry name" value="Translation proteins"/>
    <property type="match status" value="1"/>
</dbReference>
<evidence type="ECO:0000259" key="8">
    <source>
        <dbReference type="PROSITE" id="PS51722"/>
    </source>
</evidence>
<dbReference type="Pfam" id="PF00679">
    <property type="entry name" value="EFG_C"/>
    <property type="match status" value="1"/>
</dbReference>
<name>A0A1H0BR05_9BACT</name>
<dbReference type="InterPro" id="IPR000640">
    <property type="entry name" value="EFG_V-like"/>
</dbReference>
<evidence type="ECO:0000256" key="2">
    <source>
        <dbReference type="ARBA" id="ARBA00022741"/>
    </source>
</evidence>
<feature type="domain" description="Tr-type G" evidence="8">
    <location>
        <begin position="8"/>
        <end position="283"/>
    </location>
</feature>
<dbReference type="STRING" id="206665.SAMN04488516_102258"/>
<dbReference type="NCBIfam" id="NF009381">
    <property type="entry name" value="PRK12740.1-5"/>
    <property type="match status" value="1"/>
</dbReference>
<gene>
    <name evidence="9" type="ORF">SAMN04488516_102258</name>
</gene>
<dbReference type="PANTHER" id="PTHR43261:SF1">
    <property type="entry name" value="RIBOSOME-RELEASING FACTOR 2, MITOCHONDRIAL"/>
    <property type="match status" value="1"/>
</dbReference>
<comment type="function">
    <text evidence="6">Catalyzes the GTP-dependent ribosomal translocation step during translation elongation. During this step, the ribosome changes from the pre-translocational (PRE) to the post-translocational (POST) state as the newly formed A-site-bound peptidyl-tRNA and P-site-bound deacylated tRNA move to the P and E sites, respectively. Catalyzes the coordinated movement of the two tRNA molecules, the mRNA and conformational changes in the ribosome.</text>
</comment>
<keyword evidence="10" id="KW-1185">Reference proteome</keyword>
<dbReference type="Gene3D" id="3.30.230.10">
    <property type="match status" value="1"/>
</dbReference>
<dbReference type="Gene3D" id="3.30.70.870">
    <property type="entry name" value="Elongation Factor G (Translational Gtpase), domain 3"/>
    <property type="match status" value="1"/>
</dbReference>
<evidence type="ECO:0000256" key="6">
    <source>
        <dbReference type="ARBA" id="ARBA00024731"/>
    </source>
</evidence>
<evidence type="ECO:0000256" key="7">
    <source>
        <dbReference type="NCBIfam" id="TIGR00484"/>
    </source>
</evidence>
<dbReference type="SMART" id="SM00889">
    <property type="entry name" value="EFG_IV"/>
    <property type="match status" value="1"/>
</dbReference>
<evidence type="ECO:0000313" key="10">
    <source>
        <dbReference type="Proteomes" id="UP000199602"/>
    </source>
</evidence>
<proteinExistence type="inferred from homology"/>
<dbReference type="Gene3D" id="3.40.50.300">
    <property type="entry name" value="P-loop containing nucleotide triphosphate hydrolases"/>
    <property type="match status" value="1"/>
</dbReference>
<dbReference type="InterPro" id="IPR031157">
    <property type="entry name" value="G_TR_CS"/>
</dbReference>
<dbReference type="FunFam" id="3.30.70.240:FF:000001">
    <property type="entry name" value="Elongation factor G"/>
    <property type="match status" value="1"/>
</dbReference>
<accession>A0A1H0BR05</accession>
<dbReference type="InterPro" id="IPR000795">
    <property type="entry name" value="T_Tr_GTP-bd_dom"/>
</dbReference>
<dbReference type="Gene3D" id="3.30.70.240">
    <property type="match status" value="1"/>
</dbReference>
<dbReference type="RefSeq" id="WP_092063576.1">
    <property type="nucleotide sequence ID" value="NZ_FNIN01000002.1"/>
</dbReference>
<dbReference type="GO" id="GO:0003746">
    <property type="term" value="F:translation elongation factor activity"/>
    <property type="evidence" value="ECO:0007669"/>
    <property type="project" value="UniProtKB-UniRule"/>
</dbReference>
<dbReference type="OrthoDB" id="9801472at2"/>
<dbReference type="InterPro" id="IPR020568">
    <property type="entry name" value="Ribosomal_Su5_D2-typ_SF"/>
</dbReference>
<comment type="similarity">
    <text evidence="1">Belongs to the TRAFAC class translation factor GTPase superfamily. Classic translation factor GTPase family. EF-G/EF-2 subfamily.</text>
</comment>
<keyword evidence="5" id="KW-0342">GTP-binding</keyword>
<dbReference type="GO" id="GO:0005525">
    <property type="term" value="F:GTP binding"/>
    <property type="evidence" value="ECO:0007669"/>
    <property type="project" value="UniProtKB-UniRule"/>
</dbReference>
<dbReference type="InterPro" id="IPR005517">
    <property type="entry name" value="Transl_elong_EFG/EF2_IV"/>
</dbReference>
<dbReference type="FunFam" id="3.40.50.300:FF:000029">
    <property type="entry name" value="Elongation factor G"/>
    <property type="match status" value="1"/>
</dbReference>
<dbReference type="CDD" id="cd03713">
    <property type="entry name" value="EFG_mtEFG_C"/>
    <property type="match status" value="1"/>
</dbReference>
<dbReference type="PROSITE" id="PS51722">
    <property type="entry name" value="G_TR_2"/>
    <property type="match status" value="1"/>
</dbReference>
<dbReference type="SUPFAM" id="SSF54211">
    <property type="entry name" value="Ribosomal protein S5 domain 2-like"/>
    <property type="match status" value="1"/>
</dbReference>
<protein>
    <recommendedName>
        <fullName evidence="7">Elongation factor G</fullName>
    </recommendedName>
</protein>
<dbReference type="CDD" id="cd01680">
    <property type="entry name" value="EFG_like_IV"/>
    <property type="match status" value="1"/>
</dbReference>
<dbReference type="CDD" id="cd04088">
    <property type="entry name" value="EFG_mtEFG_II"/>
    <property type="match status" value="1"/>
</dbReference>
<keyword evidence="3 9" id="KW-0251">Elongation factor</keyword>
<dbReference type="InterPro" id="IPR035649">
    <property type="entry name" value="EFG_V"/>
</dbReference>
<sequence>MKKEKYLEQIRNIGIIAHIDAGKTTLSERILFYTQKIHRMGEVHEGTATMDYLPQEQERGITIVSACTTLEWKKKIINLIDTPGHVDFTIEVERALRVLDGVVAVFCGVGGVEPQSETVWHQSETYNIPKIAFINKMDRLGANFDFVLESMRDKLNANYVVIQAPWGSGEEFKGVFDVLQQKKVVFNVQDQGRSFEYLELNSEEKEYVDRYRNDLLEKLADLDDSIMIKYVEGEDIELAEIKNALRKFTLKGKVVPVLAGSALKNIGIQPVLDAIVDFLPSPLDVPQLEGIDPKTKEKKSFPISAKAPLSALVFKVSMETGRKLVLTRLYSGELKPGQNIYNVTQKKQERVARIFRLHANHKEKLERAKAGEIVALAGLKLARTGDTLALAEEPILLEKIGEYKPVISIALEPKNSEHEEKLEEVLQKLLQEDPTLKVERDENTDQIILSGMGELHLDVVMDRIRREYGVEFRSGRPQVVYLETITKKAEAVGEFAKELGEEFHYGWVKVIIEPRERKSGVKIVCEIDQNEYSSDIIESVLQGVEDALQSGSIKGYPVQDILVRVKELQLQSGGSPVGFRMAAVKAVKNALEKASPILLEPIVWVEIYTPEEFVGECVSLIGSKGGRIENMYERGGQRIIQCLAALERMFGFSTDLRSVTQGRASVMMKFHSFDILNKS</sequence>
<dbReference type="SMART" id="SM00838">
    <property type="entry name" value="EFG_C"/>
    <property type="match status" value="1"/>
</dbReference>
<dbReference type="CDD" id="cd16262">
    <property type="entry name" value="EFG_III"/>
    <property type="match status" value="1"/>
</dbReference>
<dbReference type="InterPro" id="IPR014721">
    <property type="entry name" value="Ribsml_uS5_D2-typ_fold_subgr"/>
</dbReference>
<dbReference type="GO" id="GO:0032790">
    <property type="term" value="P:ribosome disassembly"/>
    <property type="evidence" value="ECO:0007669"/>
    <property type="project" value="TreeGrafter"/>
</dbReference>
<keyword evidence="4" id="KW-0648">Protein biosynthesis</keyword>